<protein>
    <recommendedName>
        <fullName evidence="4">AsmA-like C-terminal domain-containing protein</fullName>
    </recommendedName>
</protein>
<keyword evidence="3" id="KW-1185">Reference proteome</keyword>
<name>A0ABU8VFD1_9BURK</name>
<feature type="region of interest" description="Disordered" evidence="1">
    <location>
        <begin position="410"/>
        <end position="433"/>
    </location>
</feature>
<dbReference type="PANTHER" id="PTHR30441">
    <property type="entry name" value="DUF748 DOMAIN-CONTAINING PROTEIN"/>
    <property type="match status" value="1"/>
</dbReference>
<sequence length="433" mass="45936">MAVSVALLVVLSAGLGLWVRARLPSDEQLASEIAARFEQASGIGLRIGAAHWALRPSPVIELMEVATAQARPITVRHIVVRPRLASLWRRKVAIEEVAVSGAVLPSASVRAFRGRWEGGDTAVALAGGWALTEVPVETLRLRDISWIDWRDIALAYDVDLRFDRHWRPREGEIRRPGVSPPASLRVEREGEDDRWRTLIEVGGGTWNGTTRLEADNDGRMRLTATLAAKSVELTQFLRAFGRHSAVEGKMNGPTEVNAEAANVGDLIRHLHTRTRFTIAPAMLTGFDLAKAVTAPASARGGQTRLDTLTGTLDTQSTDNGVILRYSQLKARSGVLTASGAATVLNRKLDGEAAVDIVDGVVGVPLKLGGTLDAPVLSLTGAALAGAAVGTAVLPGVGTAIGARVGQAMDKLLGPDDAKPSRKPPTPGKAPAKR</sequence>
<proteinExistence type="predicted"/>
<dbReference type="EMBL" id="JBBKZU010000005">
    <property type="protein sequence ID" value="MEJ8812186.1"/>
    <property type="molecule type" value="Genomic_DNA"/>
</dbReference>
<evidence type="ECO:0000313" key="2">
    <source>
        <dbReference type="EMBL" id="MEJ8812186.1"/>
    </source>
</evidence>
<reference evidence="2 3" key="1">
    <citation type="submission" date="2024-03" db="EMBL/GenBank/DDBJ databases">
        <title>Novel species of the genus Variovorax.</title>
        <authorList>
            <person name="Liu Q."/>
            <person name="Xin Y.-H."/>
        </authorList>
    </citation>
    <scope>NUCLEOTIDE SEQUENCE [LARGE SCALE GENOMIC DNA]</scope>
    <source>
        <strain evidence="2 3">KACC 18899</strain>
    </source>
</reference>
<evidence type="ECO:0008006" key="4">
    <source>
        <dbReference type="Google" id="ProtNLM"/>
    </source>
</evidence>
<dbReference type="Proteomes" id="UP001365846">
    <property type="component" value="Unassembled WGS sequence"/>
</dbReference>
<dbReference type="PANTHER" id="PTHR30441:SF8">
    <property type="entry name" value="DUF748 DOMAIN-CONTAINING PROTEIN"/>
    <property type="match status" value="1"/>
</dbReference>
<comment type="caution">
    <text evidence="2">The sequence shown here is derived from an EMBL/GenBank/DDBJ whole genome shotgun (WGS) entry which is preliminary data.</text>
</comment>
<evidence type="ECO:0000313" key="3">
    <source>
        <dbReference type="Proteomes" id="UP001365846"/>
    </source>
</evidence>
<gene>
    <name evidence="2" type="ORF">WKW77_13975</name>
</gene>
<evidence type="ECO:0000256" key="1">
    <source>
        <dbReference type="SAM" id="MobiDB-lite"/>
    </source>
</evidence>
<accession>A0ABU8VFD1</accession>
<dbReference type="RefSeq" id="WP_340357442.1">
    <property type="nucleotide sequence ID" value="NZ_JBBKZU010000005.1"/>
</dbReference>
<organism evidence="2 3">
    <name type="scientific">Variovorax ureilyticus</name>
    <dbReference type="NCBI Taxonomy" id="1836198"/>
    <lineage>
        <taxon>Bacteria</taxon>
        <taxon>Pseudomonadati</taxon>
        <taxon>Pseudomonadota</taxon>
        <taxon>Betaproteobacteria</taxon>
        <taxon>Burkholderiales</taxon>
        <taxon>Comamonadaceae</taxon>
        <taxon>Variovorax</taxon>
    </lineage>
</organism>
<dbReference type="InterPro" id="IPR052894">
    <property type="entry name" value="AsmA-related"/>
</dbReference>